<dbReference type="SUPFAM" id="SSF56300">
    <property type="entry name" value="Metallo-dependent phosphatases"/>
    <property type="match status" value="1"/>
</dbReference>
<feature type="domain" description="Calcineurin-like phosphoesterase" evidence="1">
    <location>
        <begin position="40"/>
        <end position="258"/>
    </location>
</feature>
<dbReference type="EMBL" id="RXOC01000001">
    <property type="protein sequence ID" value="RXF72511.1"/>
    <property type="molecule type" value="Genomic_DNA"/>
</dbReference>
<dbReference type="Pfam" id="PF00149">
    <property type="entry name" value="Metallophos"/>
    <property type="match status" value="1"/>
</dbReference>
<dbReference type="PANTHER" id="PTHR43143:SF1">
    <property type="entry name" value="SERINE_THREONINE-PROTEIN PHOSPHATASE CPPED1"/>
    <property type="match status" value="1"/>
</dbReference>
<protein>
    <submittedName>
        <fullName evidence="2">Metallophosphoesterase</fullName>
    </submittedName>
</protein>
<evidence type="ECO:0000313" key="2">
    <source>
        <dbReference type="EMBL" id="RXF72511.1"/>
    </source>
</evidence>
<gene>
    <name evidence="2" type="ORF">EKH83_01970</name>
</gene>
<evidence type="ECO:0000259" key="1">
    <source>
        <dbReference type="Pfam" id="PF00149"/>
    </source>
</evidence>
<evidence type="ECO:0000313" key="3">
    <source>
        <dbReference type="Proteomes" id="UP000290848"/>
    </source>
</evidence>
<accession>A0A4Q0MG38</accession>
<dbReference type="InterPro" id="IPR004843">
    <property type="entry name" value="Calcineurin-like_PHP"/>
</dbReference>
<dbReference type="Gene3D" id="3.60.21.10">
    <property type="match status" value="1"/>
</dbReference>
<dbReference type="RefSeq" id="WP_128767695.1">
    <property type="nucleotide sequence ID" value="NZ_RXOC01000001.1"/>
</dbReference>
<organism evidence="2 3">
    <name type="scientific">Arcticibacter tournemirensis</name>
    <dbReference type="NCBI Taxonomy" id="699437"/>
    <lineage>
        <taxon>Bacteria</taxon>
        <taxon>Pseudomonadati</taxon>
        <taxon>Bacteroidota</taxon>
        <taxon>Sphingobacteriia</taxon>
        <taxon>Sphingobacteriales</taxon>
        <taxon>Sphingobacteriaceae</taxon>
        <taxon>Arcticibacter</taxon>
    </lineage>
</organism>
<dbReference type="GO" id="GO:0016787">
    <property type="term" value="F:hydrolase activity"/>
    <property type="evidence" value="ECO:0007669"/>
    <property type="project" value="InterPro"/>
</dbReference>
<reference evidence="2 3" key="1">
    <citation type="submission" date="2018-12" db="EMBL/GenBank/DDBJ databases">
        <title>The Draft Genome Sequence of the Soil Bacterium Pedobacter tournemirensis R1.</title>
        <authorList>
            <person name="He J."/>
        </authorList>
    </citation>
    <scope>NUCLEOTIDE SEQUENCE [LARGE SCALE GENOMIC DNA]</scope>
    <source>
        <strain evidence="2 3">R1</strain>
    </source>
</reference>
<proteinExistence type="predicted"/>
<dbReference type="Proteomes" id="UP000290848">
    <property type="component" value="Unassembled WGS sequence"/>
</dbReference>
<dbReference type="AlphaFoldDB" id="A0A4Q0MG38"/>
<dbReference type="InterPro" id="IPR051918">
    <property type="entry name" value="STPP_CPPED1"/>
</dbReference>
<dbReference type="InterPro" id="IPR029052">
    <property type="entry name" value="Metallo-depent_PP-like"/>
</dbReference>
<comment type="caution">
    <text evidence="2">The sequence shown here is derived from an EMBL/GenBank/DDBJ whole genome shotgun (WGS) entry which is preliminary data.</text>
</comment>
<sequence>MKRRDLLKYAGISTAAMAVSTSLKAFCAEPGITAKPKRVLRIAHITDIHIQPEKNAAEKFAACLRFIHSLPDRPDVIFSTGDHVMDSLDQSKERVKQQWDVWNRVVKAENSLPIHHCLGNHDCWTGPGSKNDPLGRKKFASDQLGLAKPYYSFDRNGWHFIILDSTFLDSGQGYLGKLDEEQFNWLQHDLKSLDSKTPVMVLSHIPILGVSVFFDGENEKSGLNWNVPGAWMHIDARKITDLFYQHPNLKLCISGHIHLKDSAEYNNVSYFCNGAVCGNWWDGVYHQTPPGFALIDLFDDGTFRNQYLPYDK</sequence>
<dbReference type="PANTHER" id="PTHR43143">
    <property type="entry name" value="METALLOPHOSPHOESTERASE, CALCINEURIN SUPERFAMILY"/>
    <property type="match status" value="1"/>
</dbReference>
<name>A0A4Q0MG38_9SPHI</name>